<name>A0A0V8GGY6_9BACL</name>
<proteinExistence type="predicted"/>
<dbReference type="EMBL" id="LNQL01000002">
    <property type="protein sequence ID" value="KSU49458.1"/>
    <property type="molecule type" value="Genomic_DNA"/>
</dbReference>
<keyword evidence="1" id="KW-1133">Transmembrane helix</keyword>
<feature type="transmembrane region" description="Helical" evidence="1">
    <location>
        <begin position="146"/>
        <end position="166"/>
    </location>
</feature>
<accession>A0A0V8GGY6</accession>
<reference evidence="2 3" key="1">
    <citation type="journal article" date="2015" name="Int. J. Syst. Evol. Microbiol.">
        <title>Exiguobacterium enclense sp. nov., isolated from sediment.</title>
        <authorList>
            <person name="Dastager S.G."/>
            <person name="Mawlankar R."/>
            <person name="Sonalkar V.V."/>
            <person name="Thorat M.N."/>
            <person name="Mual P."/>
            <person name="Verma A."/>
            <person name="Krishnamurthi S."/>
            <person name="Tang S.K."/>
            <person name="Li W.J."/>
        </authorList>
    </citation>
    <scope>NUCLEOTIDE SEQUENCE [LARGE SCALE GENOMIC DNA]</scope>
    <source>
        <strain evidence="2 3">NIO-1109</strain>
    </source>
</reference>
<evidence type="ECO:0000256" key="1">
    <source>
        <dbReference type="SAM" id="Phobius"/>
    </source>
</evidence>
<dbReference type="AlphaFoldDB" id="A0A0V8GGY6"/>
<feature type="transmembrane region" description="Helical" evidence="1">
    <location>
        <begin position="21"/>
        <end position="39"/>
    </location>
</feature>
<dbReference type="Proteomes" id="UP000053797">
    <property type="component" value="Unassembled WGS sequence"/>
</dbReference>
<sequence length="658" mass="76204">MKKIIVKDLLKFYGLQMIKSYFYVFSLLLFPFSIGMKIIADIREEYVYMDYASLLNGFVIPVQGMMLLVAVYMYRLVSEEVQYRQSILFPDIVTIQYQRIFSILLNHVIFVGTTLLIGLLGLFIYYQNKEIPWSTFQLDILEHAVIFYFLPLTLTALWGINCALIFGKRKTGMLALFLVWVLIGPLNTEFFSDYFYKGGFEGIRSLLFIGPIQPGHIHAQLSGFLGNEALFIKNILHISLQCVLLFLLVGQWHLRASKRILTVVFSILGLGVLVFVSPFALANNQLSFDRSFDSDLSKHYKPPYTFVPEKDALDYMIQKMNLNMVQETNALKVEADMLMKVSQKQSISLSLWHEYDVNAVIVNNRKVKFKRQGDFISFPISSDGSTTNVKVRYDIKNSPYFALTKDTWYLPATLNWYPVRQSQPINRLGVGTLDLIEDRQKMIDIKISGDIPKDITTNLKRQGERSLVGRVAGVTMMQGHLAVFEYKDHELVTDDSWSMPQTYWQSVQKTLEQTNAVVQRTFDKQTVIPKKVILVSPNEERNSYLDDAHLLLQIGTTLRLDQSLSEVVATYVPGILWSNSSSEVKVQPKWKVFNAAFSYWIQKELKLEPIEVDPFFLQQSNLDMKEVERWIKEFMDYDHKQQLILLKKWYSELNETEK</sequence>
<protein>
    <submittedName>
        <fullName evidence="2">Uncharacterized protein</fullName>
    </submittedName>
</protein>
<evidence type="ECO:0000313" key="3">
    <source>
        <dbReference type="Proteomes" id="UP000053797"/>
    </source>
</evidence>
<keyword evidence="1" id="KW-0812">Transmembrane</keyword>
<evidence type="ECO:0000313" key="2">
    <source>
        <dbReference type="EMBL" id="KSU49458.1"/>
    </source>
</evidence>
<feature type="transmembrane region" description="Helical" evidence="1">
    <location>
        <begin position="51"/>
        <end position="74"/>
    </location>
</feature>
<comment type="caution">
    <text evidence="2">The sequence shown here is derived from an EMBL/GenBank/DDBJ whole genome shotgun (WGS) entry which is preliminary data.</text>
</comment>
<gene>
    <name evidence="2" type="ORF">AS033_08815</name>
</gene>
<organism evidence="2 3">
    <name type="scientific">Exiguobacterium indicum</name>
    <dbReference type="NCBI Taxonomy" id="296995"/>
    <lineage>
        <taxon>Bacteria</taxon>
        <taxon>Bacillati</taxon>
        <taxon>Bacillota</taxon>
        <taxon>Bacilli</taxon>
        <taxon>Bacillales</taxon>
        <taxon>Bacillales Family XII. Incertae Sedis</taxon>
        <taxon>Exiguobacterium</taxon>
    </lineage>
</organism>
<keyword evidence="1" id="KW-0472">Membrane</keyword>
<feature type="transmembrane region" description="Helical" evidence="1">
    <location>
        <begin position="260"/>
        <end position="281"/>
    </location>
</feature>
<feature type="transmembrane region" description="Helical" evidence="1">
    <location>
        <begin position="104"/>
        <end position="126"/>
    </location>
</feature>
<feature type="transmembrane region" description="Helical" evidence="1">
    <location>
        <begin position="173"/>
        <end position="191"/>
    </location>
</feature>
<feature type="transmembrane region" description="Helical" evidence="1">
    <location>
        <begin position="230"/>
        <end position="248"/>
    </location>
</feature>